<proteinExistence type="predicted"/>
<dbReference type="Proteomes" id="UP000479000">
    <property type="component" value="Unassembled WGS sequence"/>
</dbReference>
<evidence type="ECO:0000313" key="1">
    <source>
        <dbReference type="EMBL" id="CAB0014984.1"/>
    </source>
</evidence>
<evidence type="ECO:0000313" key="2">
    <source>
        <dbReference type="Proteomes" id="UP000479000"/>
    </source>
</evidence>
<protein>
    <submittedName>
        <fullName evidence="1">Uncharacterized protein</fullName>
    </submittedName>
</protein>
<reference evidence="1 2" key="1">
    <citation type="submission" date="2020-02" db="EMBL/GenBank/DDBJ databases">
        <authorList>
            <person name="Ferguson B K."/>
        </authorList>
    </citation>
    <scope>NUCLEOTIDE SEQUENCE [LARGE SCALE GENOMIC DNA]</scope>
</reference>
<dbReference type="AlphaFoldDB" id="A0A6H5HGD0"/>
<keyword evidence="2" id="KW-1185">Reference proteome</keyword>
<feature type="non-terminal residue" evidence="1">
    <location>
        <position position="1"/>
    </location>
</feature>
<sequence>LRFERPCCPTAIPFSNFLANILHGIPRSTCSFSAIVMPLFVARTSSDFPRDRTTRVLSF</sequence>
<dbReference type="EMBL" id="CADCXU010028260">
    <property type="protein sequence ID" value="CAB0014984.1"/>
    <property type="molecule type" value="Genomic_DNA"/>
</dbReference>
<accession>A0A6H5HGD0</accession>
<name>A0A6H5HGD0_9HEMI</name>
<gene>
    <name evidence="1" type="ORF">NTEN_LOCUS19382</name>
</gene>
<organism evidence="1 2">
    <name type="scientific">Nesidiocoris tenuis</name>
    <dbReference type="NCBI Taxonomy" id="355587"/>
    <lineage>
        <taxon>Eukaryota</taxon>
        <taxon>Metazoa</taxon>
        <taxon>Ecdysozoa</taxon>
        <taxon>Arthropoda</taxon>
        <taxon>Hexapoda</taxon>
        <taxon>Insecta</taxon>
        <taxon>Pterygota</taxon>
        <taxon>Neoptera</taxon>
        <taxon>Paraneoptera</taxon>
        <taxon>Hemiptera</taxon>
        <taxon>Heteroptera</taxon>
        <taxon>Panheteroptera</taxon>
        <taxon>Cimicomorpha</taxon>
        <taxon>Miridae</taxon>
        <taxon>Dicyphina</taxon>
        <taxon>Nesidiocoris</taxon>
    </lineage>
</organism>